<gene>
    <name evidence="2" type="ORF">ACFO5W_04200</name>
</gene>
<organism evidence="2 3">
    <name type="scientific">Dyella halodurans</name>
    <dbReference type="NCBI Taxonomy" id="1920171"/>
    <lineage>
        <taxon>Bacteria</taxon>
        <taxon>Pseudomonadati</taxon>
        <taxon>Pseudomonadota</taxon>
        <taxon>Gammaproteobacteria</taxon>
        <taxon>Lysobacterales</taxon>
        <taxon>Rhodanobacteraceae</taxon>
        <taxon>Dyella</taxon>
    </lineage>
</organism>
<dbReference type="Proteomes" id="UP001595961">
    <property type="component" value="Unassembled WGS sequence"/>
</dbReference>
<evidence type="ECO:0000313" key="2">
    <source>
        <dbReference type="EMBL" id="MFC4525830.1"/>
    </source>
</evidence>
<reference evidence="3" key="1">
    <citation type="journal article" date="2019" name="Int. J. Syst. Evol. Microbiol.">
        <title>The Global Catalogue of Microorganisms (GCM) 10K type strain sequencing project: providing services to taxonomists for standard genome sequencing and annotation.</title>
        <authorList>
            <consortium name="The Broad Institute Genomics Platform"/>
            <consortium name="The Broad Institute Genome Sequencing Center for Infectious Disease"/>
            <person name="Wu L."/>
            <person name="Ma J."/>
        </authorList>
    </citation>
    <scope>NUCLEOTIDE SEQUENCE [LARGE SCALE GENOMIC DNA]</scope>
    <source>
        <strain evidence="3">CCM 4481</strain>
    </source>
</reference>
<keyword evidence="3" id="KW-1185">Reference proteome</keyword>
<sequence>MPVEARFYRPVEILAVFFPYRRQTEIFVFRFVVRADFTKIEGLCGAAGRIRYDHGVTADCSNLLQHRHQRPGARGMRAPTGSVVGLCSASATLCAMGMAFLAYWGVHEPLPWRWHDVVVIAIAFIGFAVLLSTPWIATTPVEDESPERINAARRTFAIGAALVWLAALVTVL</sequence>
<keyword evidence="1" id="KW-0812">Transmembrane</keyword>
<feature type="transmembrane region" description="Helical" evidence="1">
    <location>
        <begin position="83"/>
        <end position="105"/>
    </location>
</feature>
<evidence type="ECO:0000313" key="3">
    <source>
        <dbReference type="Proteomes" id="UP001595961"/>
    </source>
</evidence>
<evidence type="ECO:0000256" key="1">
    <source>
        <dbReference type="SAM" id="Phobius"/>
    </source>
</evidence>
<comment type="caution">
    <text evidence="2">The sequence shown here is derived from an EMBL/GenBank/DDBJ whole genome shotgun (WGS) entry which is preliminary data.</text>
</comment>
<dbReference type="EMBL" id="JBHSGA010000008">
    <property type="protein sequence ID" value="MFC4525830.1"/>
    <property type="molecule type" value="Genomic_DNA"/>
</dbReference>
<dbReference type="RefSeq" id="WP_266150551.1">
    <property type="nucleotide sequence ID" value="NZ_CP064028.1"/>
</dbReference>
<feature type="transmembrane region" description="Helical" evidence="1">
    <location>
        <begin position="151"/>
        <end position="171"/>
    </location>
</feature>
<feature type="transmembrane region" description="Helical" evidence="1">
    <location>
        <begin position="117"/>
        <end position="139"/>
    </location>
</feature>
<accession>A0ABV9BYM9</accession>
<evidence type="ECO:0008006" key="4">
    <source>
        <dbReference type="Google" id="ProtNLM"/>
    </source>
</evidence>
<keyword evidence="1" id="KW-1133">Transmembrane helix</keyword>
<keyword evidence="1" id="KW-0472">Membrane</keyword>
<proteinExistence type="predicted"/>
<name>A0ABV9BYM9_9GAMM</name>
<protein>
    <recommendedName>
        <fullName evidence="4">DUF2269 family protein</fullName>
    </recommendedName>
</protein>